<protein>
    <submittedName>
        <fullName evidence="9">GerAB/ArcD/ProY family transporter</fullName>
    </submittedName>
</protein>
<evidence type="ECO:0000256" key="6">
    <source>
        <dbReference type="ARBA" id="ARBA00022989"/>
    </source>
</evidence>
<reference evidence="9 10" key="1">
    <citation type="journal article" date="2019" name="Int. J. Syst. Evol. Microbiol.">
        <title>The Global Catalogue of Microorganisms (GCM) 10K type strain sequencing project: providing services to taxonomists for standard genome sequencing and annotation.</title>
        <authorList>
            <consortium name="The Broad Institute Genomics Platform"/>
            <consortium name="The Broad Institute Genome Sequencing Center for Infectious Disease"/>
            <person name="Wu L."/>
            <person name="Ma J."/>
        </authorList>
    </citation>
    <scope>NUCLEOTIDE SEQUENCE [LARGE SCALE GENOMIC DNA]</scope>
    <source>
        <strain evidence="9 10">JCM 1407</strain>
    </source>
</reference>
<dbReference type="NCBIfam" id="TIGR00912">
    <property type="entry name" value="2A0309"/>
    <property type="match status" value="1"/>
</dbReference>
<feature type="transmembrane region" description="Helical" evidence="8">
    <location>
        <begin position="309"/>
        <end position="325"/>
    </location>
</feature>
<keyword evidence="7 8" id="KW-0472">Membrane</keyword>
<dbReference type="PANTHER" id="PTHR34975:SF2">
    <property type="entry name" value="SPORE GERMINATION PROTEIN A2"/>
    <property type="match status" value="1"/>
</dbReference>
<dbReference type="RefSeq" id="WP_343761426.1">
    <property type="nucleotide sequence ID" value="NZ_BAAACG010000009.1"/>
</dbReference>
<evidence type="ECO:0000256" key="3">
    <source>
        <dbReference type="ARBA" id="ARBA00022448"/>
    </source>
</evidence>
<keyword evidence="5 8" id="KW-0812">Transmembrane</keyword>
<dbReference type="EMBL" id="BAAACG010000009">
    <property type="protein sequence ID" value="GAA0740567.1"/>
    <property type="molecule type" value="Genomic_DNA"/>
</dbReference>
<feature type="transmembrane region" description="Helical" evidence="8">
    <location>
        <begin position="139"/>
        <end position="162"/>
    </location>
</feature>
<gene>
    <name evidence="9" type="ORF">GCM10008906_20730</name>
</gene>
<evidence type="ECO:0000256" key="5">
    <source>
        <dbReference type="ARBA" id="ARBA00022692"/>
    </source>
</evidence>
<feature type="transmembrane region" description="Helical" evidence="8">
    <location>
        <begin position="273"/>
        <end position="297"/>
    </location>
</feature>
<keyword evidence="10" id="KW-1185">Reference proteome</keyword>
<feature type="transmembrane region" description="Helical" evidence="8">
    <location>
        <begin position="7"/>
        <end position="26"/>
    </location>
</feature>
<name>A0ABN1JIJ9_9CLOT</name>
<feature type="transmembrane region" description="Helical" evidence="8">
    <location>
        <begin position="111"/>
        <end position="132"/>
    </location>
</feature>
<evidence type="ECO:0000256" key="4">
    <source>
        <dbReference type="ARBA" id="ARBA00022544"/>
    </source>
</evidence>
<proteinExistence type="inferred from homology"/>
<keyword evidence="6 8" id="KW-1133">Transmembrane helix</keyword>
<organism evidence="9 10">
    <name type="scientific">Clostridium oceanicum</name>
    <dbReference type="NCBI Taxonomy" id="1543"/>
    <lineage>
        <taxon>Bacteria</taxon>
        <taxon>Bacillati</taxon>
        <taxon>Bacillota</taxon>
        <taxon>Clostridia</taxon>
        <taxon>Eubacteriales</taxon>
        <taxon>Clostridiaceae</taxon>
        <taxon>Clostridium</taxon>
    </lineage>
</organism>
<keyword evidence="4" id="KW-0309">Germination</keyword>
<comment type="similarity">
    <text evidence="2">Belongs to the amino acid-polyamine-organocation (APC) superfamily. Spore germination protein (SGP) (TC 2.A.3.9) family.</text>
</comment>
<evidence type="ECO:0000256" key="7">
    <source>
        <dbReference type="ARBA" id="ARBA00023136"/>
    </source>
</evidence>
<comment type="subcellular location">
    <subcellularLocation>
        <location evidence="1">Membrane</location>
        <topology evidence="1">Multi-pass membrane protein</topology>
    </subcellularLocation>
</comment>
<evidence type="ECO:0000313" key="10">
    <source>
        <dbReference type="Proteomes" id="UP001501510"/>
    </source>
</evidence>
<feature type="transmembrane region" description="Helical" evidence="8">
    <location>
        <begin position="38"/>
        <end position="60"/>
    </location>
</feature>
<comment type="caution">
    <text evidence="9">The sequence shown here is derived from an EMBL/GenBank/DDBJ whole genome shotgun (WGS) entry which is preliminary data.</text>
</comment>
<feature type="transmembrane region" description="Helical" evidence="8">
    <location>
        <begin position="218"/>
        <end position="242"/>
    </location>
</feature>
<dbReference type="InterPro" id="IPR004761">
    <property type="entry name" value="Spore_GerAB"/>
</dbReference>
<dbReference type="Proteomes" id="UP001501510">
    <property type="component" value="Unassembled WGS sequence"/>
</dbReference>
<evidence type="ECO:0000256" key="1">
    <source>
        <dbReference type="ARBA" id="ARBA00004141"/>
    </source>
</evidence>
<dbReference type="Gene3D" id="1.20.1740.10">
    <property type="entry name" value="Amino acid/polyamine transporter I"/>
    <property type="match status" value="1"/>
</dbReference>
<feature type="transmembrane region" description="Helical" evidence="8">
    <location>
        <begin position="80"/>
        <end position="99"/>
    </location>
</feature>
<evidence type="ECO:0000256" key="8">
    <source>
        <dbReference type="SAM" id="Phobius"/>
    </source>
</evidence>
<feature type="transmembrane region" description="Helical" evidence="8">
    <location>
        <begin position="337"/>
        <end position="356"/>
    </location>
</feature>
<evidence type="ECO:0000313" key="9">
    <source>
        <dbReference type="EMBL" id="GAA0740567.1"/>
    </source>
</evidence>
<feature type="transmembrane region" description="Helical" evidence="8">
    <location>
        <begin position="186"/>
        <end position="206"/>
    </location>
</feature>
<dbReference type="PANTHER" id="PTHR34975">
    <property type="entry name" value="SPORE GERMINATION PROTEIN A2"/>
    <property type="match status" value="1"/>
</dbReference>
<accession>A0ABN1JIJ9</accession>
<dbReference type="Pfam" id="PF03845">
    <property type="entry name" value="Spore_permease"/>
    <property type="match status" value="1"/>
</dbReference>
<evidence type="ECO:0000256" key="2">
    <source>
        <dbReference type="ARBA" id="ARBA00007998"/>
    </source>
</evidence>
<keyword evidence="3" id="KW-0813">Transport</keyword>
<sequence>MHENYSNIEILFLILTITVGFGVISLPKSIAEVAGTGGWFTLLLTTIIAMIVNYMVISLAYSNSEETLYDYSKKLLGKKLTLIVACIYAFDFFLLPTFVLRNTSEIIKHSILLKTPTWILTLVFLIVIGYALNRGIKTISLVCQIYGIIFILSGVISSIFIFTKGDIYNILPIFDIDSIGAYTKGIFTKSAIFSFMGIEFISFIPLSKKKNKNISKYAFWITGFIGLLYILVFESSIAIMGVHDIVFYKDSVIATIRRVELPFLQFLGRLDGIFTISWLSSIFCTSALYFYGSVHFIGKIFKGRINKKVIIFIVMVIAFISSEIPRTVDAAENMIEFISYFGLSTYIIIPFILLILSNIKKNKKNI</sequence>